<comment type="caution">
    <text evidence="13">The sequence shown here is derived from an EMBL/GenBank/DDBJ whole genome shotgun (WGS) entry which is preliminary data.</text>
</comment>
<evidence type="ECO:0000256" key="1">
    <source>
        <dbReference type="ARBA" id="ARBA00004123"/>
    </source>
</evidence>
<dbReference type="Proteomes" id="UP001202479">
    <property type="component" value="Unassembled WGS sequence"/>
</dbReference>
<evidence type="ECO:0000256" key="6">
    <source>
        <dbReference type="ARBA" id="ARBA00022490"/>
    </source>
</evidence>
<evidence type="ECO:0000256" key="8">
    <source>
        <dbReference type="ARBA" id="ARBA00023242"/>
    </source>
</evidence>
<protein>
    <recommendedName>
        <fullName evidence="5">N-alpha-acetyltransferase 40</fullName>
        <ecNumber evidence="4">2.3.1.257</ecNumber>
    </recommendedName>
</protein>
<dbReference type="InterPro" id="IPR039949">
    <property type="entry name" value="NAA40"/>
</dbReference>
<evidence type="ECO:0000256" key="3">
    <source>
        <dbReference type="ARBA" id="ARBA00008870"/>
    </source>
</evidence>
<dbReference type="Gene3D" id="3.40.630.30">
    <property type="match status" value="1"/>
</dbReference>
<dbReference type="Pfam" id="PF00583">
    <property type="entry name" value="Acetyltransf_1"/>
    <property type="match status" value="1"/>
</dbReference>
<dbReference type="EC" id="2.3.1.257" evidence="4"/>
<evidence type="ECO:0000313" key="13">
    <source>
        <dbReference type="EMBL" id="KAI3406708.2"/>
    </source>
</evidence>
<feature type="domain" description="N-acetyltransferase" evidence="12">
    <location>
        <begin position="57"/>
        <end position="229"/>
    </location>
</feature>
<dbReference type="GO" id="GO:0010485">
    <property type="term" value="F:histone H4 acetyltransferase activity"/>
    <property type="evidence" value="ECO:0007669"/>
    <property type="project" value="InterPro"/>
</dbReference>
<organism evidence="13 14">
    <name type="scientific">Candida oxycetoniae</name>
    <dbReference type="NCBI Taxonomy" id="497107"/>
    <lineage>
        <taxon>Eukaryota</taxon>
        <taxon>Fungi</taxon>
        <taxon>Dikarya</taxon>
        <taxon>Ascomycota</taxon>
        <taxon>Saccharomycotina</taxon>
        <taxon>Pichiomycetes</taxon>
        <taxon>Debaryomycetaceae</taxon>
        <taxon>Candida/Lodderomyces clade</taxon>
        <taxon>Candida</taxon>
    </lineage>
</organism>
<evidence type="ECO:0000256" key="10">
    <source>
        <dbReference type="ARBA" id="ARBA00047821"/>
    </source>
</evidence>
<dbReference type="PANTHER" id="PTHR20531:SF1">
    <property type="entry name" value="N-ALPHA-ACETYLTRANSFERASE 40"/>
    <property type="match status" value="1"/>
</dbReference>
<dbReference type="GO" id="GO:0005634">
    <property type="term" value="C:nucleus"/>
    <property type="evidence" value="ECO:0007669"/>
    <property type="project" value="UniProtKB-SubCell"/>
</dbReference>
<evidence type="ECO:0000256" key="9">
    <source>
        <dbReference type="ARBA" id="ARBA00023315"/>
    </source>
</evidence>
<keyword evidence="14" id="KW-1185">Reference proteome</keyword>
<dbReference type="EMBL" id="JAHUZD010000022">
    <property type="protein sequence ID" value="KAI3406708.2"/>
    <property type="molecule type" value="Genomic_DNA"/>
</dbReference>
<sequence length="237" mass="27362">MENSSLHLKVNFEINGVRFNEFSECNLYLLRAIEEDICSSTSIEDVFKFPGIAFHFSPSSQLKDAAICRLVDIIDDNLGEIYLKNYGKKWKDAKKRELNEAGMVIVSITRDDSGQVEGFISFKMCFDADEKFVLYLYEIQLGKKLQGHGLGQSIMDQFHEYVASLQRSSNKLYQKLNGTALTVFSENERAFAWYTRLGYKFAECSPMDKTKRDGTVKKPKFYLMKRHYRATLSSRAR</sequence>
<dbReference type="SUPFAM" id="SSF55729">
    <property type="entry name" value="Acyl-CoA N-acyltransferases (Nat)"/>
    <property type="match status" value="1"/>
</dbReference>
<dbReference type="GO" id="GO:0043998">
    <property type="term" value="F:histone H2A acetyltransferase activity"/>
    <property type="evidence" value="ECO:0007669"/>
    <property type="project" value="InterPro"/>
</dbReference>
<dbReference type="AlphaFoldDB" id="A0AAI9T0T5"/>
<dbReference type="PANTHER" id="PTHR20531">
    <property type="entry name" value="N-ALPHA-ACETYLTRANSFERASE 40"/>
    <property type="match status" value="1"/>
</dbReference>
<evidence type="ECO:0000313" key="14">
    <source>
        <dbReference type="Proteomes" id="UP001202479"/>
    </source>
</evidence>
<dbReference type="PROSITE" id="PS51186">
    <property type="entry name" value="GNAT"/>
    <property type="match status" value="1"/>
</dbReference>
<proteinExistence type="inferred from homology"/>
<accession>A0AAI9T0T5</accession>
<dbReference type="GO" id="GO:0005737">
    <property type="term" value="C:cytoplasm"/>
    <property type="evidence" value="ECO:0007669"/>
    <property type="project" value="UniProtKB-SubCell"/>
</dbReference>
<dbReference type="InterPro" id="IPR000182">
    <property type="entry name" value="GNAT_dom"/>
</dbReference>
<dbReference type="GeneID" id="73378171"/>
<dbReference type="RefSeq" id="XP_049182453.1">
    <property type="nucleotide sequence ID" value="XM_049326478.1"/>
</dbReference>
<keyword evidence="9" id="KW-0012">Acyltransferase</keyword>
<comment type="catalytic activity">
    <reaction evidence="11">
        <text>N-terminal L-seryl-[histone H4] + acetyl-CoA = N-terminal N(alpha)-acetyl-L-seryl-[histone H4] + CoA + H(+)</text>
        <dbReference type="Rhea" id="RHEA:50596"/>
        <dbReference type="Rhea" id="RHEA-COMP:12740"/>
        <dbReference type="Rhea" id="RHEA-COMP:12743"/>
        <dbReference type="ChEBI" id="CHEBI:15378"/>
        <dbReference type="ChEBI" id="CHEBI:57287"/>
        <dbReference type="ChEBI" id="CHEBI:57288"/>
        <dbReference type="ChEBI" id="CHEBI:64738"/>
        <dbReference type="ChEBI" id="CHEBI:83690"/>
        <dbReference type="EC" id="2.3.1.257"/>
    </reaction>
</comment>
<evidence type="ECO:0000256" key="7">
    <source>
        <dbReference type="ARBA" id="ARBA00022679"/>
    </source>
</evidence>
<comment type="similarity">
    <text evidence="3">Belongs to the acetyltransferase family. NAA40 subfamily.</text>
</comment>
<comment type="catalytic activity">
    <reaction evidence="10">
        <text>N-terminal L-seryl-[histone H2A] + acetyl-CoA = N-terminal N(alpha)-acetyl-L-seryl-[histone H2A] + CoA + H(+)</text>
        <dbReference type="Rhea" id="RHEA:50600"/>
        <dbReference type="Rhea" id="RHEA-COMP:12742"/>
        <dbReference type="Rhea" id="RHEA-COMP:12744"/>
        <dbReference type="ChEBI" id="CHEBI:15378"/>
        <dbReference type="ChEBI" id="CHEBI:57287"/>
        <dbReference type="ChEBI" id="CHEBI:57288"/>
        <dbReference type="ChEBI" id="CHEBI:64738"/>
        <dbReference type="ChEBI" id="CHEBI:83690"/>
        <dbReference type="EC" id="2.3.1.257"/>
    </reaction>
</comment>
<keyword evidence="8" id="KW-0539">Nucleus</keyword>
<keyword evidence="6" id="KW-0963">Cytoplasm</keyword>
<dbReference type="GO" id="GO:1990189">
    <property type="term" value="F:protein N-terminal-serine acetyltransferase activity"/>
    <property type="evidence" value="ECO:0007669"/>
    <property type="project" value="UniProtKB-EC"/>
</dbReference>
<gene>
    <name evidence="13" type="ORF">KGF56_000554</name>
</gene>
<evidence type="ECO:0000256" key="4">
    <source>
        <dbReference type="ARBA" id="ARBA00012950"/>
    </source>
</evidence>
<dbReference type="InterPro" id="IPR016181">
    <property type="entry name" value="Acyl_CoA_acyltransferase"/>
</dbReference>
<evidence type="ECO:0000259" key="12">
    <source>
        <dbReference type="PROSITE" id="PS51186"/>
    </source>
</evidence>
<keyword evidence="7" id="KW-0808">Transferase</keyword>
<evidence type="ECO:0000256" key="11">
    <source>
        <dbReference type="ARBA" id="ARBA00049524"/>
    </source>
</evidence>
<evidence type="ECO:0000256" key="2">
    <source>
        <dbReference type="ARBA" id="ARBA00004496"/>
    </source>
</evidence>
<evidence type="ECO:0000256" key="5">
    <source>
        <dbReference type="ARBA" id="ARBA00015043"/>
    </source>
</evidence>
<comment type="subcellular location">
    <subcellularLocation>
        <location evidence="2">Cytoplasm</location>
    </subcellularLocation>
    <subcellularLocation>
        <location evidence="1">Nucleus</location>
    </subcellularLocation>
</comment>
<name>A0AAI9T0T5_9ASCO</name>
<reference evidence="13" key="1">
    <citation type="journal article" date="2022" name="DNA Res.">
        <title>Genome analysis of five recently described species of the CUG-Ser clade uncovers Candida theae as a new hybrid lineage with pathogenic potential in the Candida parapsilosis species complex.</title>
        <authorList>
            <person name="Mixao V."/>
            <person name="Del Olmo V."/>
            <person name="Hegedusova E."/>
            <person name="Saus E."/>
            <person name="Pryszcz L."/>
            <person name="Cillingova A."/>
            <person name="Nosek J."/>
            <person name="Gabaldon T."/>
        </authorList>
    </citation>
    <scope>NUCLEOTIDE SEQUENCE</scope>
    <source>
        <strain evidence="13">CBS 10844</strain>
    </source>
</reference>